<dbReference type="AlphaFoldDB" id="A0AA37ZAR3"/>
<proteinExistence type="predicted"/>
<dbReference type="EMBL" id="DACUGV010000010">
    <property type="protein sequence ID" value="HAT7594754.1"/>
    <property type="molecule type" value="Genomic_DNA"/>
</dbReference>
<organism evidence="1 2">
    <name type="scientific">Citrobacter werkmanii</name>
    <dbReference type="NCBI Taxonomy" id="67827"/>
    <lineage>
        <taxon>Bacteria</taxon>
        <taxon>Pseudomonadati</taxon>
        <taxon>Pseudomonadota</taxon>
        <taxon>Gammaproteobacteria</taxon>
        <taxon>Enterobacterales</taxon>
        <taxon>Enterobacteriaceae</taxon>
        <taxon>Citrobacter</taxon>
        <taxon>Citrobacter freundii complex</taxon>
    </lineage>
</organism>
<evidence type="ECO:0000313" key="1">
    <source>
        <dbReference type="EMBL" id="HAT7594754.1"/>
    </source>
</evidence>
<dbReference type="NCBIfam" id="NF033153">
    <property type="entry name" value="phage_ICD_like"/>
    <property type="match status" value="1"/>
</dbReference>
<name>A0AA37ZAR3_9ENTR</name>
<sequence length="64" mass="7451">MATTPTRVQSQFIWRFYSCQLRRYHIVIATSESDARSQLPDAPCLFAARFPSNSPTLSYWRARP</sequence>
<dbReference type="Proteomes" id="UP000867745">
    <property type="component" value="Unassembled WGS sequence"/>
</dbReference>
<evidence type="ECO:0000313" key="2">
    <source>
        <dbReference type="Proteomes" id="UP000867745"/>
    </source>
</evidence>
<reference evidence="1" key="1">
    <citation type="journal article" date="2018" name="Genome Biol.">
        <title>SKESA: strategic k-mer extension for scrupulous assemblies.</title>
        <authorList>
            <person name="Souvorov A."/>
            <person name="Agarwala R."/>
            <person name="Lipman D.J."/>
        </authorList>
    </citation>
    <scope>NUCLEOTIDE SEQUENCE</scope>
    <source>
        <strain evidence="1">RS189</strain>
    </source>
</reference>
<accession>A0AA37ZAR3</accession>
<gene>
    <name evidence="1" type="ORF">JAW44_004560</name>
</gene>
<reference evidence="1" key="2">
    <citation type="submission" date="2020-11" db="EMBL/GenBank/DDBJ databases">
        <authorList>
            <consortium name="NCBI Pathogen Detection Project"/>
        </authorList>
    </citation>
    <scope>NUCLEOTIDE SEQUENCE</scope>
    <source>
        <strain evidence="1">RS189</strain>
    </source>
</reference>
<comment type="caution">
    <text evidence="1">The sequence shown here is derived from an EMBL/GenBank/DDBJ whole genome shotgun (WGS) entry which is preliminary data.</text>
</comment>
<protein>
    <submittedName>
        <fullName evidence="1">Host cell division inhibitor Icd-like protein</fullName>
    </submittedName>
</protein>